<proteinExistence type="predicted"/>
<dbReference type="PANTHER" id="PTHR34820:SF4">
    <property type="entry name" value="INNER MEMBRANE PROTEIN YEBZ"/>
    <property type="match status" value="1"/>
</dbReference>
<feature type="transmembrane region" description="Helical" evidence="6">
    <location>
        <begin position="272"/>
        <end position="293"/>
    </location>
</feature>
<comment type="caution">
    <text evidence="8">The sequence shown here is derived from an EMBL/GenBank/DDBJ whole genome shotgun (WGS) entry which is preliminary data.</text>
</comment>
<keyword evidence="4 6" id="KW-1133">Transmembrane helix</keyword>
<keyword evidence="5 6" id="KW-0472">Membrane</keyword>
<evidence type="ECO:0000256" key="3">
    <source>
        <dbReference type="ARBA" id="ARBA00022692"/>
    </source>
</evidence>
<feature type="domain" description="Copper resistance protein D" evidence="7">
    <location>
        <begin position="192"/>
        <end position="293"/>
    </location>
</feature>
<evidence type="ECO:0000256" key="1">
    <source>
        <dbReference type="ARBA" id="ARBA00004651"/>
    </source>
</evidence>
<evidence type="ECO:0000256" key="5">
    <source>
        <dbReference type="ARBA" id="ARBA00023136"/>
    </source>
</evidence>
<sequence>MPIFDIEGGPLLVLVRGIWNVALLSAFGTLAFRVVVAPRTLLRAPQDVVQPVERALLRLSRTSLAAAGLLLLTWLWLQSAEIAGSASLASLRAVAGGTMFGHLVLLQLAALAAAAVVLGRGGAAARRWLTTGLAAVATALQAGHGHALAMESGPSLLLGAGVLHLLTAGAWLGGLLPLLLTVRVAPARTGAAAARWFSPLGKWCVGLMAGSAAVQFWVLIGGWRGLIETPYGWVASAKLVLFAVLLGFAWINRYRFAPRLLGPAGEASRPHLIASIAVQTGFGVLVVLAASLLSSLPPSVHEQPVEVSSATR</sequence>
<dbReference type="InterPro" id="IPR008457">
    <property type="entry name" value="Cu-R_CopD_dom"/>
</dbReference>
<dbReference type="EMBL" id="JBHLUN010000002">
    <property type="protein sequence ID" value="MFC0407261.1"/>
    <property type="molecule type" value="Genomic_DNA"/>
</dbReference>
<dbReference type="PANTHER" id="PTHR34820">
    <property type="entry name" value="INNER MEMBRANE PROTEIN YEBZ"/>
    <property type="match status" value="1"/>
</dbReference>
<feature type="transmembrane region" description="Helical" evidence="6">
    <location>
        <begin position="56"/>
        <end position="77"/>
    </location>
</feature>
<feature type="transmembrane region" description="Helical" evidence="6">
    <location>
        <begin position="97"/>
        <end position="118"/>
    </location>
</feature>
<evidence type="ECO:0000256" key="6">
    <source>
        <dbReference type="SAM" id="Phobius"/>
    </source>
</evidence>
<evidence type="ECO:0000313" key="9">
    <source>
        <dbReference type="Proteomes" id="UP001589865"/>
    </source>
</evidence>
<feature type="transmembrane region" description="Helical" evidence="6">
    <location>
        <begin position="232"/>
        <end position="251"/>
    </location>
</feature>
<dbReference type="Proteomes" id="UP001589865">
    <property type="component" value="Unassembled WGS sequence"/>
</dbReference>
<evidence type="ECO:0000256" key="4">
    <source>
        <dbReference type="ARBA" id="ARBA00022989"/>
    </source>
</evidence>
<keyword evidence="2" id="KW-1003">Cell membrane</keyword>
<accession>A0ABV6JNH2</accession>
<keyword evidence="9" id="KW-1185">Reference proteome</keyword>
<evidence type="ECO:0000313" key="8">
    <source>
        <dbReference type="EMBL" id="MFC0407261.1"/>
    </source>
</evidence>
<name>A0ABV6JNH2_9PROT</name>
<protein>
    <submittedName>
        <fullName evidence="8">Copper resistance D family protein</fullName>
    </submittedName>
</protein>
<evidence type="ECO:0000259" key="7">
    <source>
        <dbReference type="Pfam" id="PF05425"/>
    </source>
</evidence>
<dbReference type="Pfam" id="PF05425">
    <property type="entry name" value="CopD"/>
    <property type="match status" value="1"/>
</dbReference>
<keyword evidence="3 6" id="KW-0812">Transmembrane</keyword>
<dbReference type="InterPro" id="IPR032694">
    <property type="entry name" value="CopC/D"/>
</dbReference>
<feature type="transmembrane region" description="Helical" evidence="6">
    <location>
        <begin position="130"/>
        <end position="150"/>
    </location>
</feature>
<evidence type="ECO:0000256" key="2">
    <source>
        <dbReference type="ARBA" id="ARBA00022475"/>
    </source>
</evidence>
<comment type="subcellular location">
    <subcellularLocation>
        <location evidence="1">Cell membrane</location>
        <topology evidence="1">Multi-pass membrane protein</topology>
    </subcellularLocation>
</comment>
<organism evidence="8 9">
    <name type="scientific">Roseomonas elaeocarpi</name>
    <dbReference type="NCBI Taxonomy" id="907779"/>
    <lineage>
        <taxon>Bacteria</taxon>
        <taxon>Pseudomonadati</taxon>
        <taxon>Pseudomonadota</taxon>
        <taxon>Alphaproteobacteria</taxon>
        <taxon>Acetobacterales</taxon>
        <taxon>Roseomonadaceae</taxon>
        <taxon>Roseomonas</taxon>
    </lineage>
</organism>
<reference evidence="8 9" key="1">
    <citation type="submission" date="2024-09" db="EMBL/GenBank/DDBJ databases">
        <authorList>
            <person name="Sun Q."/>
            <person name="Mori K."/>
        </authorList>
    </citation>
    <scope>NUCLEOTIDE SEQUENCE [LARGE SCALE GENOMIC DNA]</scope>
    <source>
        <strain evidence="8 9">TBRC 5777</strain>
    </source>
</reference>
<feature type="transmembrane region" description="Helical" evidence="6">
    <location>
        <begin position="200"/>
        <end position="220"/>
    </location>
</feature>
<dbReference type="RefSeq" id="WP_377042957.1">
    <property type="nucleotide sequence ID" value="NZ_JBHLUN010000002.1"/>
</dbReference>
<feature type="transmembrane region" description="Helical" evidence="6">
    <location>
        <begin position="17"/>
        <end position="36"/>
    </location>
</feature>
<gene>
    <name evidence="8" type="ORF">ACFFGY_03310</name>
</gene>
<feature type="transmembrane region" description="Helical" evidence="6">
    <location>
        <begin position="156"/>
        <end position="180"/>
    </location>
</feature>